<reference evidence="3 4" key="1">
    <citation type="submission" date="2014-12" db="EMBL/GenBank/DDBJ databases">
        <title>Genome assembly of Enhygromyxa salina DSM 15201.</title>
        <authorList>
            <person name="Sharma G."/>
            <person name="Subramanian S."/>
        </authorList>
    </citation>
    <scope>NUCLEOTIDE SEQUENCE [LARGE SCALE GENOMIC DNA]</scope>
    <source>
        <strain evidence="3 4">DSM 15201</strain>
    </source>
</reference>
<evidence type="ECO:0000259" key="2">
    <source>
        <dbReference type="Pfam" id="PF13115"/>
    </source>
</evidence>
<feature type="compositionally biased region" description="Basic and acidic residues" evidence="1">
    <location>
        <begin position="37"/>
        <end position="56"/>
    </location>
</feature>
<feature type="region of interest" description="Disordered" evidence="1">
    <location>
        <begin position="37"/>
        <end position="65"/>
    </location>
</feature>
<sequence length="184" mass="19348">MFACDSGDAVGKPCETAEDCDQGLICDVHDGQGTCQEDHGHEDGHEDGHEEGHEGEHEDGEEEGCAAETRADTYAVGLSKSGSFVTASFVSADPAPPVKGDNSWVLSFSDADGEPLDGLEIVVTPMMPDHGHGTAIVAEVSPTGTPGEYDVAPVNLHMTGYWEIAFDVTAADQQDSVMFGFCVE</sequence>
<accession>A0A0C2DC31</accession>
<dbReference type="InterPro" id="IPR032693">
    <property type="entry name" value="YtkA-like_dom"/>
</dbReference>
<organism evidence="3 4">
    <name type="scientific">Enhygromyxa salina</name>
    <dbReference type="NCBI Taxonomy" id="215803"/>
    <lineage>
        <taxon>Bacteria</taxon>
        <taxon>Pseudomonadati</taxon>
        <taxon>Myxococcota</taxon>
        <taxon>Polyangia</taxon>
        <taxon>Nannocystales</taxon>
        <taxon>Nannocystaceae</taxon>
        <taxon>Enhygromyxa</taxon>
    </lineage>
</organism>
<protein>
    <recommendedName>
        <fullName evidence="2">YtkA-like domain-containing protein</fullName>
    </recommendedName>
</protein>
<feature type="domain" description="YtkA-like" evidence="2">
    <location>
        <begin position="93"/>
        <end position="165"/>
    </location>
</feature>
<proteinExistence type="predicted"/>
<dbReference type="AlphaFoldDB" id="A0A0C2DC31"/>
<dbReference type="EMBL" id="JMCC02000006">
    <property type="protein sequence ID" value="KIG19020.1"/>
    <property type="molecule type" value="Genomic_DNA"/>
</dbReference>
<dbReference type="Pfam" id="PF13115">
    <property type="entry name" value="YtkA"/>
    <property type="match status" value="1"/>
</dbReference>
<evidence type="ECO:0000256" key="1">
    <source>
        <dbReference type="SAM" id="MobiDB-lite"/>
    </source>
</evidence>
<name>A0A0C2DC31_9BACT</name>
<gene>
    <name evidence="3" type="ORF">DB30_05924</name>
</gene>
<evidence type="ECO:0000313" key="4">
    <source>
        <dbReference type="Proteomes" id="UP000031599"/>
    </source>
</evidence>
<dbReference type="Proteomes" id="UP000031599">
    <property type="component" value="Unassembled WGS sequence"/>
</dbReference>
<comment type="caution">
    <text evidence="3">The sequence shown here is derived from an EMBL/GenBank/DDBJ whole genome shotgun (WGS) entry which is preliminary data.</text>
</comment>
<evidence type="ECO:0000313" key="3">
    <source>
        <dbReference type="EMBL" id="KIG19020.1"/>
    </source>
</evidence>